<dbReference type="EMBL" id="JAFJYH010000225">
    <property type="protein sequence ID" value="KAG4415361.1"/>
    <property type="molecule type" value="Genomic_DNA"/>
</dbReference>
<comment type="caution">
    <text evidence="1">The sequence shown here is derived from an EMBL/GenBank/DDBJ whole genome shotgun (WGS) entry which is preliminary data.</text>
</comment>
<protein>
    <submittedName>
        <fullName evidence="1">Uncharacterized protein</fullName>
    </submittedName>
</protein>
<proteinExistence type="predicted"/>
<dbReference type="OrthoDB" id="3551112at2759"/>
<gene>
    <name evidence="1" type="ORF">IFR04_011510</name>
</gene>
<evidence type="ECO:0000313" key="1">
    <source>
        <dbReference type="EMBL" id="KAG4415361.1"/>
    </source>
</evidence>
<accession>A0A8H7W2H9</accession>
<reference evidence="1" key="1">
    <citation type="submission" date="2021-02" db="EMBL/GenBank/DDBJ databases">
        <title>Genome sequence Cadophora malorum strain M34.</title>
        <authorList>
            <person name="Stefanovic E."/>
            <person name="Vu D."/>
            <person name="Scully C."/>
            <person name="Dijksterhuis J."/>
            <person name="Roader J."/>
            <person name="Houbraken J."/>
        </authorList>
    </citation>
    <scope>NUCLEOTIDE SEQUENCE</scope>
    <source>
        <strain evidence="1">M34</strain>
    </source>
</reference>
<dbReference type="Proteomes" id="UP000664132">
    <property type="component" value="Unassembled WGS sequence"/>
</dbReference>
<name>A0A8H7W2H9_9HELO</name>
<dbReference type="AlphaFoldDB" id="A0A8H7W2H9"/>
<keyword evidence="2" id="KW-1185">Reference proteome</keyword>
<evidence type="ECO:0000313" key="2">
    <source>
        <dbReference type="Proteomes" id="UP000664132"/>
    </source>
</evidence>
<sequence length="191" mass="21120">MANKGENSQKLLSLNVINSAESATHRDEKFPRSAGIIDSSGSIANAYLSENTHPLNDDGSSISSEPSQIRALVPKSCQRTLHINDQRASGQHGFMGLNVTEYSSICPNQHNSGSNSLPLDGHQKTVISGPEKSGLLITRLATVHERTIKVSSHQKSRYQLELWVYETCHSKISLAERLEKSNWEVDRLEKL</sequence>
<organism evidence="1 2">
    <name type="scientific">Cadophora malorum</name>
    <dbReference type="NCBI Taxonomy" id="108018"/>
    <lineage>
        <taxon>Eukaryota</taxon>
        <taxon>Fungi</taxon>
        <taxon>Dikarya</taxon>
        <taxon>Ascomycota</taxon>
        <taxon>Pezizomycotina</taxon>
        <taxon>Leotiomycetes</taxon>
        <taxon>Helotiales</taxon>
        <taxon>Ploettnerulaceae</taxon>
        <taxon>Cadophora</taxon>
    </lineage>
</organism>